<dbReference type="AlphaFoldDB" id="A0A4Y7IIX0"/>
<reference evidence="3 4" key="1">
    <citation type="journal article" date="2018" name="Science">
        <title>The opium poppy genome and morphinan production.</title>
        <authorList>
            <person name="Guo L."/>
            <person name="Winzer T."/>
            <person name="Yang X."/>
            <person name="Li Y."/>
            <person name="Ning Z."/>
            <person name="He Z."/>
            <person name="Teodor R."/>
            <person name="Lu Y."/>
            <person name="Bowser T.A."/>
            <person name="Graham I.A."/>
            <person name="Ye K."/>
        </authorList>
    </citation>
    <scope>NUCLEOTIDE SEQUENCE [LARGE SCALE GENOMIC DNA]</scope>
    <source>
        <strain evidence="4">cv. HN1</strain>
        <tissue evidence="3">Leaves</tissue>
    </source>
</reference>
<dbReference type="PANTHER" id="PTHR47594">
    <property type="entry name" value="PPR CONTAINING PLANT-LIKE PROTEIN"/>
    <property type="match status" value="1"/>
</dbReference>
<dbReference type="PROSITE" id="PS51375">
    <property type="entry name" value="PPR"/>
    <property type="match status" value="2"/>
</dbReference>
<organism evidence="3 4">
    <name type="scientific">Papaver somniferum</name>
    <name type="common">Opium poppy</name>
    <dbReference type="NCBI Taxonomy" id="3469"/>
    <lineage>
        <taxon>Eukaryota</taxon>
        <taxon>Viridiplantae</taxon>
        <taxon>Streptophyta</taxon>
        <taxon>Embryophyta</taxon>
        <taxon>Tracheophyta</taxon>
        <taxon>Spermatophyta</taxon>
        <taxon>Magnoliopsida</taxon>
        <taxon>Ranunculales</taxon>
        <taxon>Papaveraceae</taxon>
        <taxon>Papaveroideae</taxon>
        <taxon>Papaver</taxon>
    </lineage>
</organism>
<dbReference type="GO" id="GO:0000373">
    <property type="term" value="P:Group II intron splicing"/>
    <property type="evidence" value="ECO:0007669"/>
    <property type="project" value="InterPro"/>
</dbReference>
<evidence type="ECO:0008006" key="5">
    <source>
        <dbReference type="Google" id="ProtNLM"/>
    </source>
</evidence>
<dbReference type="OMA" id="VRNEEWY"/>
<sequence length="278" mass="31653">MNTLQIGIPKMGFTETTTRFLLHNPNHHLPCSSSMVVSVSSSGFSRKSTIVCGLRSGPRKSLWRSRVLSSEAIQAVHSLKLARNSDKLDEVFSNRLSRLLKEDLIATLTELQRQNELELSLKVFGFVRKELWYKPDLSLYSDLIYMFGKNKLIETAEELFLELQREGLKPNTRTYTEMIGAFIQVDMIEKAMGLYASMKESGCAPDKLTLTILIRNLEKAGEEELASTVKKDCEEYVENPEEFLIEVAKNYVSTSTLDIVLNLFFCFYRQDSQVLPLA</sequence>
<evidence type="ECO:0000256" key="2">
    <source>
        <dbReference type="PROSITE-ProRule" id="PRU00708"/>
    </source>
</evidence>
<dbReference type="InterPro" id="IPR002885">
    <property type="entry name" value="PPR_rpt"/>
</dbReference>
<dbReference type="InterPro" id="IPR011990">
    <property type="entry name" value="TPR-like_helical_dom_sf"/>
</dbReference>
<evidence type="ECO:0000313" key="4">
    <source>
        <dbReference type="Proteomes" id="UP000316621"/>
    </source>
</evidence>
<dbReference type="Gramene" id="RZC47652">
    <property type="protein sequence ID" value="RZC47652"/>
    <property type="gene ID" value="C5167_040608"/>
</dbReference>
<dbReference type="PANTHER" id="PTHR47594:SF5">
    <property type="entry name" value="PENTACOTRIPEPTIDE-REPEAT REGION OF PRORP DOMAIN-CONTAINING PROTEIN"/>
    <property type="match status" value="1"/>
</dbReference>
<feature type="repeat" description="PPR" evidence="2">
    <location>
        <begin position="171"/>
        <end position="205"/>
    </location>
</feature>
<keyword evidence="1" id="KW-0677">Repeat</keyword>
<accession>A0A4Y7IIX0</accession>
<keyword evidence="4" id="KW-1185">Reference proteome</keyword>
<proteinExistence type="predicted"/>
<gene>
    <name evidence="3" type="ORF">C5167_040608</name>
</gene>
<name>A0A4Y7IIX0_PAPSO</name>
<dbReference type="InterPro" id="IPR044190">
    <property type="entry name" value="THA8-like"/>
</dbReference>
<feature type="repeat" description="PPR" evidence="2">
    <location>
        <begin position="136"/>
        <end position="170"/>
    </location>
</feature>
<evidence type="ECO:0000313" key="3">
    <source>
        <dbReference type="EMBL" id="RZC47652.1"/>
    </source>
</evidence>
<dbReference type="Pfam" id="PF13041">
    <property type="entry name" value="PPR_2"/>
    <property type="match status" value="1"/>
</dbReference>
<dbReference type="Gene3D" id="1.25.40.10">
    <property type="entry name" value="Tetratricopeptide repeat domain"/>
    <property type="match status" value="1"/>
</dbReference>
<protein>
    <recommendedName>
        <fullName evidence="5">Pentacotripeptide-repeat region of PRORP domain-containing protein</fullName>
    </recommendedName>
</protein>
<dbReference type="GO" id="GO:0003723">
    <property type="term" value="F:RNA binding"/>
    <property type="evidence" value="ECO:0007669"/>
    <property type="project" value="InterPro"/>
</dbReference>
<dbReference type="EMBL" id="CM010715">
    <property type="protein sequence ID" value="RZC47652.1"/>
    <property type="molecule type" value="Genomic_DNA"/>
</dbReference>
<dbReference type="Proteomes" id="UP000316621">
    <property type="component" value="Chromosome 1"/>
</dbReference>
<dbReference type="NCBIfam" id="TIGR00756">
    <property type="entry name" value="PPR"/>
    <property type="match status" value="2"/>
</dbReference>
<dbReference type="GO" id="GO:0009658">
    <property type="term" value="P:chloroplast organization"/>
    <property type="evidence" value="ECO:0007669"/>
    <property type="project" value="InterPro"/>
</dbReference>
<evidence type="ECO:0000256" key="1">
    <source>
        <dbReference type="ARBA" id="ARBA00022737"/>
    </source>
</evidence>
<dbReference type="Pfam" id="PF01535">
    <property type="entry name" value="PPR"/>
    <property type="match status" value="1"/>
</dbReference>